<evidence type="ECO:0000313" key="9">
    <source>
        <dbReference type="EMBL" id="TEW75157.1"/>
    </source>
</evidence>
<comment type="caution">
    <text evidence="9">The sequence shown here is derived from an EMBL/GenBank/DDBJ whole genome shotgun (WGS) entry which is preliminary data.</text>
</comment>
<dbReference type="OrthoDB" id="9765571at2"/>
<organism evidence="9 10">
    <name type="scientific">Gramella jeungdoensis</name>
    <dbReference type="NCBI Taxonomy" id="708091"/>
    <lineage>
        <taxon>Bacteria</taxon>
        <taxon>Pseudomonadati</taxon>
        <taxon>Bacteroidota</taxon>
        <taxon>Flavobacteriia</taxon>
        <taxon>Flavobacteriales</taxon>
        <taxon>Flavobacteriaceae</taxon>
        <taxon>Christiangramia</taxon>
    </lineage>
</organism>
<evidence type="ECO:0000256" key="5">
    <source>
        <dbReference type="ARBA" id="ARBA00022729"/>
    </source>
</evidence>
<dbReference type="PANTHER" id="PTHR35093:SF8">
    <property type="entry name" value="OUTER MEMBRANE PROTEIN NMB0088-RELATED"/>
    <property type="match status" value="1"/>
</dbReference>
<dbReference type="RefSeq" id="WP_134247526.1">
    <property type="nucleotide sequence ID" value="NZ_SNQI01000002.1"/>
</dbReference>
<dbReference type="Pfam" id="PF03349">
    <property type="entry name" value="Toluene_X"/>
    <property type="match status" value="1"/>
</dbReference>
<keyword evidence="7" id="KW-0998">Cell outer membrane</keyword>
<dbReference type="Proteomes" id="UP000298517">
    <property type="component" value="Unassembled WGS sequence"/>
</dbReference>
<evidence type="ECO:0000256" key="7">
    <source>
        <dbReference type="ARBA" id="ARBA00023237"/>
    </source>
</evidence>
<evidence type="ECO:0000256" key="3">
    <source>
        <dbReference type="ARBA" id="ARBA00022452"/>
    </source>
</evidence>
<comment type="similarity">
    <text evidence="2">Belongs to the OmpP1/FadL family.</text>
</comment>
<dbReference type="InterPro" id="IPR005017">
    <property type="entry name" value="OMPP1/FadL/TodX"/>
</dbReference>
<dbReference type="GO" id="GO:0009279">
    <property type="term" value="C:cell outer membrane"/>
    <property type="evidence" value="ECO:0007669"/>
    <property type="project" value="UniProtKB-SubCell"/>
</dbReference>
<proteinExistence type="inferred from homology"/>
<dbReference type="GO" id="GO:0015483">
    <property type="term" value="F:long-chain fatty acid transporting porin activity"/>
    <property type="evidence" value="ECO:0007669"/>
    <property type="project" value="TreeGrafter"/>
</dbReference>
<evidence type="ECO:0000256" key="8">
    <source>
        <dbReference type="SAM" id="SignalP"/>
    </source>
</evidence>
<keyword evidence="5 8" id="KW-0732">Signal</keyword>
<keyword evidence="9" id="KW-0675">Receptor</keyword>
<keyword evidence="3" id="KW-1134">Transmembrane beta strand</keyword>
<accession>A0A4Y8ATG3</accession>
<sequence length="449" mass="50538">MKKLFLAAMLCIAFVSNAQTLGYNDIGVLFSKEKINGTARYNAMSGAFGALGGDLSAIETNPAGAAVFLNSEFAISLNMNNTETITNYYGNNEYSENDITSLSQAGGVFVFESYSRNSDWGKVALAFNYSIANDFETQWFARGNNNYPTWIDDPNDANIQYLNSDGQYFENFTEGRNDKYSFTFASELNNKMYLGASFSTYDIENLQRILLEEYNTDGQGNNLEASLIQELYTYGEGFSFNVGLISKATENMRLGLAYQSPVWYTLSEDYLDSDLEVYVSNTDELITDFSGYNAFDYKLRTPSKLTGSFSYIFEKKGLISIDYIYKNYSNIELDMAGNFGFIEENKAFNTDLEARGELRMGTEWRFDKLSIRGGYHFEKSPYKNALDSDAIEGFSLGAGYKFRGGKIDASYQKDTNTAAYNFYPQYNNINAAELDIDTSKFTVTLVLNI</sequence>
<feature type="chain" id="PRO_5021456070" evidence="8">
    <location>
        <begin position="19"/>
        <end position="449"/>
    </location>
</feature>
<evidence type="ECO:0000313" key="10">
    <source>
        <dbReference type="Proteomes" id="UP000298517"/>
    </source>
</evidence>
<comment type="subcellular location">
    <subcellularLocation>
        <location evidence="1">Cell outer membrane</location>
        <topology evidence="1">Multi-pass membrane protein</topology>
    </subcellularLocation>
</comment>
<keyword evidence="4" id="KW-0812">Transmembrane</keyword>
<dbReference type="PANTHER" id="PTHR35093">
    <property type="entry name" value="OUTER MEMBRANE PROTEIN NMB0088-RELATED"/>
    <property type="match status" value="1"/>
</dbReference>
<name>A0A4Y8ATG3_9FLAO</name>
<evidence type="ECO:0000256" key="1">
    <source>
        <dbReference type="ARBA" id="ARBA00004571"/>
    </source>
</evidence>
<evidence type="ECO:0000256" key="2">
    <source>
        <dbReference type="ARBA" id="ARBA00008163"/>
    </source>
</evidence>
<dbReference type="Gene3D" id="2.40.160.60">
    <property type="entry name" value="Outer membrane protein transport protein (OMPP1/FadL/TodX)"/>
    <property type="match status" value="1"/>
</dbReference>
<dbReference type="EMBL" id="SNQI01000002">
    <property type="protein sequence ID" value="TEW75157.1"/>
    <property type="molecule type" value="Genomic_DNA"/>
</dbReference>
<evidence type="ECO:0000256" key="6">
    <source>
        <dbReference type="ARBA" id="ARBA00023136"/>
    </source>
</evidence>
<protein>
    <submittedName>
        <fullName evidence="9">Hemin receptor</fullName>
    </submittedName>
</protein>
<feature type="signal peptide" evidence="8">
    <location>
        <begin position="1"/>
        <end position="18"/>
    </location>
</feature>
<gene>
    <name evidence="9" type="ORF">E2488_06445</name>
</gene>
<reference evidence="9 10" key="1">
    <citation type="journal article" date="2011" name="J. Microbiol.">
        <title>Gramella jeungdoensis sp. nov., isolated from a solar saltern in Korea.</title>
        <authorList>
            <person name="Joung Y."/>
            <person name="Kim H."/>
            <person name="Jang T."/>
            <person name="Ahn T.S."/>
            <person name="Joh K."/>
        </authorList>
    </citation>
    <scope>NUCLEOTIDE SEQUENCE [LARGE SCALE GENOMIC DNA]</scope>
    <source>
        <strain evidence="9 10">KCTC 23123</strain>
    </source>
</reference>
<dbReference type="AlphaFoldDB" id="A0A4Y8ATG3"/>
<evidence type="ECO:0000256" key="4">
    <source>
        <dbReference type="ARBA" id="ARBA00022692"/>
    </source>
</evidence>
<keyword evidence="10" id="KW-1185">Reference proteome</keyword>
<keyword evidence="6" id="KW-0472">Membrane</keyword>
<dbReference type="SUPFAM" id="SSF56935">
    <property type="entry name" value="Porins"/>
    <property type="match status" value="1"/>
</dbReference>